<evidence type="ECO:0000313" key="2">
    <source>
        <dbReference type="Proteomes" id="UP000077266"/>
    </source>
</evidence>
<proteinExistence type="predicted"/>
<evidence type="ECO:0000313" key="1">
    <source>
        <dbReference type="EMBL" id="KZW01826.1"/>
    </source>
</evidence>
<sequence length="193" mass="20989">MLHIVDLPSLAPSYACPPICCGALRTLCPPPLPGQVQAAITYRIARDAEEPRSQAGRAAFLLTPLSRVMPANACAISAVRIKIATSMGSLASHIDLPRSPPFAIGSHARREVDILLSPRLLGCIHTSSHMRCTFPGYTRHIPSYRHGLFPFHLLFTSLLPCRGCRSSPFCGCFHVLRSAPHRLPDHHCSSAIP</sequence>
<dbReference type="AlphaFoldDB" id="A0A165P968"/>
<dbReference type="EMBL" id="KV425891">
    <property type="protein sequence ID" value="KZW01826.1"/>
    <property type="molecule type" value="Genomic_DNA"/>
</dbReference>
<accession>A0A165P968</accession>
<organism evidence="1 2">
    <name type="scientific">Exidia glandulosa HHB12029</name>
    <dbReference type="NCBI Taxonomy" id="1314781"/>
    <lineage>
        <taxon>Eukaryota</taxon>
        <taxon>Fungi</taxon>
        <taxon>Dikarya</taxon>
        <taxon>Basidiomycota</taxon>
        <taxon>Agaricomycotina</taxon>
        <taxon>Agaricomycetes</taxon>
        <taxon>Auriculariales</taxon>
        <taxon>Exidiaceae</taxon>
        <taxon>Exidia</taxon>
    </lineage>
</organism>
<reference evidence="1 2" key="1">
    <citation type="journal article" date="2016" name="Mol. Biol. Evol.">
        <title>Comparative Genomics of Early-Diverging Mushroom-Forming Fungi Provides Insights into the Origins of Lignocellulose Decay Capabilities.</title>
        <authorList>
            <person name="Nagy L.G."/>
            <person name="Riley R."/>
            <person name="Tritt A."/>
            <person name="Adam C."/>
            <person name="Daum C."/>
            <person name="Floudas D."/>
            <person name="Sun H."/>
            <person name="Yadav J.S."/>
            <person name="Pangilinan J."/>
            <person name="Larsson K.H."/>
            <person name="Matsuura K."/>
            <person name="Barry K."/>
            <person name="Labutti K."/>
            <person name="Kuo R."/>
            <person name="Ohm R.A."/>
            <person name="Bhattacharya S.S."/>
            <person name="Shirouzu T."/>
            <person name="Yoshinaga Y."/>
            <person name="Martin F.M."/>
            <person name="Grigoriev I.V."/>
            <person name="Hibbett D.S."/>
        </authorList>
    </citation>
    <scope>NUCLEOTIDE SEQUENCE [LARGE SCALE GENOMIC DNA]</scope>
    <source>
        <strain evidence="1 2">HHB12029</strain>
    </source>
</reference>
<gene>
    <name evidence="1" type="ORF">EXIGLDRAFT_27529</name>
</gene>
<dbReference type="Proteomes" id="UP000077266">
    <property type="component" value="Unassembled WGS sequence"/>
</dbReference>
<dbReference type="InParanoid" id="A0A165P968"/>
<name>A0A165P968_EXIGL</name>
<keyword evidence="2" id="KW-1185">Reference proteome</keyword>
<protein>
    <submittedName>
        <fullName evidence="1">Uncharacterized protein</fullName>
    </submittedName>
</protein>